<comment type="caution">
    <text evidence="5">The sequence shown here is derived from an EMBL/GenBank/DDBJ whole genome shotgun (WGS) entry which is preliminary data.</text>
</comment>
<evidence type="ECO:0000313" key="5">
    <source>
        <dbReference type="EMBL" id="CAG8795297.1"/>
    </source>
</evidence>
<dbReference type="AlphaFoldDB" id="A0A9N9JSN0"/>
<evidence type="ECO:0000256" key="1">
    <source>
        <dbReference type="ARBA" id="ARBA00022737"/>
    </source>
</evidence>
<evidence type="ECO:0000256" key="3">
    <source>
        <dbReference type="PROSITE-ProRule" id="PRU00023"/>
    </source>
</evidence>
<evidence type="ECO:0000313" key="6">
    <source>
        <dbReference type="Proteomes" id="UP000789405"/>
    </source>
</evidence>
<dbReference type="SMART" id="SM00248">
    <property type="entry name" value="ANK"/>
    <property type="match status" value="1"/>
</dbReference>
<name>A0A9N9JSN0_9GLOM</name>
<dbReference type="Gene3D" id="1.25.40.20">
    <property type="entry name" value="Ankyrin repeat-containing domain"/>
    <property type="match status" value="1"/>
</dbReference>
<proteinExistence type="predicted"/>
<dbReference type="PANTHER" id="PTHR24198:SF165">
    <property type="entry name" value="ANKYRIN REPEAT-CONTAINING PROTEIN-RELATED"/>
    <property type="match status" value="1"/>
</dbReference>
<dbReference type="Pfam" id="PF12796">
    <property type="entry name" value="Ank_2"/>
    <property type="match status" value="1"/>
</dbReference>
<reference evidence="5" key="1">
    <citation type="submission" date="2021-06" db="EMBL/GenBank/DDBJ databases">
        <authorList>
            <person name="Kallberg Y."/>
            <person name="Tangrot J."/>
            <person name="Rosling A."/>
        </authorList>
    </citation>
    <scope>NUCLEOTIDE SEQUENCE</scope>
    <source>
        <strain evidence="5">MA453B</strain>
    </source>
</reference>
<dbReference type="PROSITE" id="PS50297">
    <property type="entry name" value="ANK_REP_REGION"/>
    <property type="match status" value="1"/>
</dbReference>
<dbReference type="OrthoDB" id="2431775at2759"/>
<evidence type="ECO:0000256" key="2">
    <source>
        <dbReference type="ARBA" id="ARBA00023043"/>
    </source>
</evidence>
<dbReference type="Proteomes" id="UP000789405">
    <property type="component" value="Unassembled WGS sequence"/>
</dbReference>
<keyword evidence="2 3" id="KW-0040">ANK repeat</keyword>
<keyword evidence="6" id="KW-1185">Reference proteome</keyword>
<dbReference type="InterPro" id="IPR036770">
    <property type="entry name" value="Ankyrin_rpt-contain_sf"/>
</dbReference>
<keyword evidence="1" id="KW-0677">Repeat</keyword>
<accession>A0A9N9JSN0</accession>
<feature type="region of interest" description="Disordered" evidence="4">
    <location>
        <begin position="1"/>
        <end position="20"/>
    </location>
</feature>
<feature type="compositionally biased region" description="Polar residues" evidence="4">
    <location>
        <begin position="1"/>
        <end position="17"/>
    </location>
</feature>
<feature type="non-terminal residue" evidence="5">
    <location>
        <position position="1"/>
    </location>
</feature>
<dbReference type="PROSITE" id="PS50088">
    <property type="entry name" value="ANK_REPEAT"/>
    <property type="match status" value="1"/>
</dbReference>
<sequence>MSITSSKAEQHSRTSVPNLKIDTKRDSTIEESLKTYQLLEALRSGDTTVLSSLLSNYSLPTSSQSSITSDSNHVIPPSPLILAVQCATMTTIEFIITNFSHIIEINQRDQHGNTALHYAAKSGRIDIIDLLMKQKYINDTITNHEGKQPVEVAKNREVVNFLE</sequence>
<gene>
    <name evidence="5" type="ORF">DERYTH_LOCUS22249</name>
</gene>
<organism evidence="5 6">
    <name type="scientific">Dentiscutata erythropus</name>
    <dbReference type="NCBI Taxonomy" id="1348616"/>
    <lineage>
        <taxon>Eukaryota</taxon>
        <taxon>Fungi</taxon>
        <taxon>Fungi incertae sedis</taxon>
        <taxon>Mucoromycota</taxon>
        <taxon>Glomeromycotina</taxon>
        <taxon>Glomeromycetes</taxon>
        <taxon>Diversisporales</taxon>
        <taxon>Gigasporaceae</taxon>
        <taxon>Dentiscutata</taxon>
    </lineage>
</organism>
<dbReference type="InterPro" id="IPR002110">
    <property type="entry name" value="Ankyrin_rpt"/>
</dbReference>
<protein>
    <submittedName>
        <fullName evidence="5">9452_t:CDS:1</fullName>
    </submittedName>
</protein>
<dbReference type="EMBL" id="CAJVPY010030329">
    <property type="protein sequence ID" value="CAG8795297.1"/>
    <property type="molecule type" value="Genomic_DNA"/>
</dbReference>
<feature type="repeat" description="ANK" evidence="3">
    <location>
        <begin position="111"/>
        <end position="133"/>
    </location>
</feature>
<dbReference type="SUPFAM" id="SSF48403">
    <property type="entry name" value="Ankyrin repeat"/>
    <property type="match status" value="1"/>
</dbReference>
<dbReference type="PANTHER" id="PTHR24198">
    <property type="entry name" value="ANKYRIN REPEAT AND PROTEIN KINASE DOMAIN-CONTAINING PROTEIN"/>
    <property type="match status" value="1"/>
</dbReference>
<evidence type="ECO:0000256" key="4">
    <source>
        <dbReference type="SAM" id="MobiDB-lite"/>
    </source>
</evidence>